<feature type="region of interest" description="Disordered" evidence="1">
    <location>
        <begin position="1"/>
        <end position="29"/>
    </location>
</feature>
<keyword evidence="3" id="KW-1185">Reference proteome</keyword>
<comment type="caution">
    <text evidence="2">The sequence shown here is derived from an EMBL/GenBank/DDBJ whole genome shotgun (WGS) entry which is preliminary data.</text>
</comment>
<proteinExistence type="predicted"/>
<organism evidence="2 3">
    <name type="scientific">Paraburkholderia sejongensis</name>
    <dbReference type="NCBI Taxonomy" id="2886946"/>
    <lineage>
        <taxon>Bacteria</taxon>
        <taxon>Pseudomonadati</taxon>
        <taxon>Pseudomonadota</taxon>
        <taxon>Betaproteobacteria</taxon>
        <taxon>Burkholderiales</taxon>
        <taxon>Burkholderiaceae</taxon>
        <taxon>Paraburkholderia</taxon>
    </lineage>
</organism>
<protein>
    <submittedName>
        <fullName evidence="2">Uncharacterized protein</fullName>
    </submittedName>
</protein>
<gene>
    <name evidence="2" type="ORF">LJ656_10195</name>
</gene>
<accession>A0ABS8JSX8</accession>
<evidence type="ECO:0000313" key="2">
    <source>
        <dbReference type="EMBL" id="MCC8392958.1"/>
    </source>
</evidence>
<dbReference type="Proteomes" id="UP001431019">
    <property type="component" value="Unassembled WGS sequence"/>
</dbReference>
<dbReference type="EMBL" id="JAJITD010000004">
    <property type="protein sequence ID" value="MCC8392958.1"/>
    <property type="molecule type" value="Genomic_DNA"/>
</dbReference>
<name>A0ABS8JSX8_9BURK</name>
<sequence>MVTIFEESGKAEVKERRGGSRCTASRRRGVKLHRAGARPLQHGGAGAAFMAAYCAPKQVRHVAEVTRPALTGP</sequence>
<evidence type="ECO:0000256" key="1">
    <source>
        <dbReference type="SAM" id="MobiDB-lite"/>
    </source>
</evidence>
<feature type="compositionally biased region" description="Basic and acidic residues" evidence="1">
    <location>
        <begin position="7"/>
        <end position="18"/>
    </location>
</feature>
<dbReference type="RefSeq" id="WP_230509238.1">
    <property type="nucleotide sequence ID" value="NZ_JAJITD010000004.1"/>
</dbReference>
<evidence type="ECO:0000313" key="3">
    <source>
        <dbReference type="Proteomes" id="UP001431019"/>
    </source>
</evidence>
<reference evidence="2 3" key="1">
    <citation type="submission" date="2021-11" db="EMBL/GenBank/DDBJ databases">
        <authorList>
            <person name="Oh E.-T."/>
            <person name="Kim S.-B."/>
        </authorList>
    </citation>
    <scope>NUCLEOTIDE SEQUENCE [LARGE SCALE GENOMIC DNA]</scope>
    <source>
        <strain evidence="2 3">MMS20-SJTR3</strain>
    </source>
</reference>